<reference evidence="1 2" key="1">
    <citation type="submission" date="2021-06" db="EMBL/GenBank/DDBJ databases">
        <title>Caerostris extrusa draft genome.</title>
        <authorList>
            <person name="Kono N."/>
            <person name="Arakawa K."/>
        </authorList>
    </citation>
    <scope>NUCLEOTIDE SEQUENCE [LARGE SCALE GENOMIC DNA]</scope>
</reference>
<proteinExistence type="predicted"/>
<keyword evidence="2" id="KW-1185">Reference proteome</keyword>
<sequence>MFFPLSFPFRRWHFTPRVREEPFPGPFNCKLSKFREVCFISFSQVGRSIHLKGAAPITKKSAFSHERPASLSPPSPTFVPPIRDLAASRGLKNNGRDKKKKKM</sequence>
<organism evidence="1 2">
    <name type="scientific">Caerostris extrusa</name>
    <name type="common">Bark spider</name>
    <name type="synonym">Caerostris bankana</name>
    <dbReference type="NCBI Taxonomy" id="172846"/>
    <lineage>
        <taxon>Eukaryota</taxon>
        <taxon>Metazoa</taxon>
        <taxon>Ecdysozoa</taxon>
        <taxon>Arthropoda</taxon>
        <taxon>Chelicerata</taxon>
        <taxon>Arachnida</taxon>
        <taxon>Araneae</taxon>
        <taxon>Araneomorphae</taxon>
        <taxon>Entelegynae</taxon>
        <taxon>Araneoidea</taxon>
        <taxon>Araneidae</taxon>
        <taxon>Caerostris</taxon>
    </lineage>
</organism>
<gene>
    <name evidence="1" type="ORF">CEXT_655231</name>
</gene>
<evidence type="ECO:0000313" key="1">
    <source>
        <dbReference type="EMBL" id="GIY97754.1"/>
    </source>
</evidence>
<accession>A0AAV4XUZ0</accession>
<protein>
    <submittedName>
        <fullName evidence="1">Uncharacterized protein</fullName>
    </submittedName>
</protein>
<dbReference type="Proteomes" id="UP001054945">
    <property type="component" value="Unassembled WGS sequence"/>
</dbReference>
<dbReference type="AlphaFoldDB" id="A0AAV4XUZ0"/>
<dbReference type="EMBL" id="BPLR01018210">
    <property type="protein sequence ID" value="GIY97754.1"/>
    <property type="molecule type" value="Genomic_DNA"/>
</dbReference>
<comment type="caution">
    <text evidence="1">The sequence shown here is derived from an EMBL/GenBank/DDBJ whole genome shotgun (WGS) entry which is preliminary data.</text>
</comment>
<evidence type="ECO:0000313" key="2">
    <source>
        <dbReference type="Proteomes" id="UP001054945"/>
    </source>
</evidence>
<name>A0AAV4XUZ0_CAEEX</name>